<dbReference type="Proteomes" id="UP000721844">
    <property type="component" value="Unassembled WGS sequence"/>
</dbReference>
<evidence type="ECO:0000313" key="2">
    <source>
        <dbReference type="EMBL" id="MCB8883162.1"/>
    </source>
</evidence>
<organism evidence="2 3">
    <name type="scientific">Acidisoma cellulosilyticum</name>
    <dbReference type="NCBI Taxonomy" id="2802395"/>
    <lineage>
        <taxon>Bacteria</taxon>
        <taxon>Pseudomonadati</taxon>
        <taxon>Pseudomonadota</taxon>
        <taxon>Alphaproteobacteria</taxon>
        <taxon>Acetobacterales</taxon>
        <taxon>Acidocellaceae</taxon>
        <taxon>Acidisoma</taxon>
    </lineage>
</organism>
<dbReference type="EMBL" id="JAESVA010000011">
    <property type="protein sequence ID" value="MCB8883162.1"/>
    <property type="molecule type" value="Genomic_DNA"/>
</dbReference>
<protein>
    <recommendedName>
        <fullName evidence="4">Type II secretion system protein GspC N-terminal domain-containing protein</fullName>
    </recommendedName>
</protein>
<sequence>MTSFVFPVLGGIATVLAATIAIEISGAGHQTENLKALASTARHDTAWSADLDGTESWPRWIEISLARPLFEPDRRPPAAAAGVVSNDMPRLTGIIITPTARSAIFVAAAGGRAIVVMQGARINDFVVRSIDEDKVTLVTSTGIRIVRPSFAMSKASSDGETGLQPLTLAPAVSAYAPSQTTRQTIPFASIPGLNGRPLGLVASPDQTSPPAGAALDIAPGLPPRAPFGSSP</sequence>
<evidence type="ECO:0000313" key="3">
    <source>
        <dbReference type="Proteomes" id="UP000721844"/>
    </source>
</evidence>
<accession>A0A963Z5G9</accession>
<evidence type="ECO:0008006" key="4">
    <source>
        <dbReference type="Google" id="ProtNLM"/>
    </source>
</evidence>
<dbReference type="AlphaFoldDB" id="A0A963Z5G9"/>
<feature type="region of interest" description="Disordered" evidence="1">
    <location>
        <begin position="200"/>
        <end position="231"/>
    </location>
</feature>
<keyword evidence="3" id="KW-1185">Reference proteome</keyword>
<dbReference type="RefSeq" id="WP_227309816.1">
    <property type="nucleotide sequence ID" value="NZ_JAESVA010000011.1"/>
</dbReference>
<evidence type="ECO:0000256" key="1">
    <source>
        <dbReference type="SAM" id="MobiDB-lite"/>
    </source>
</evidence>
<gene>
    <name evidence="2" type="ORF">ACELLULO517_23135</name>
</gene>
<name>A0A963Z5G9_9PROT</name>
<reference evidence="2 3" key="1">
    <citation type="journal article" date="2021" name="Microorganisms">
        <title>Acidisoma silvae sp. nov. and Acidisomacellulosilytica sp. nov., Two Acidophilic Bacteria Isolated from Decaying Wood, Hydrolyzing Cellulose and Producing Poly-3-hydroxybutyrate.</title>
        <authorList>
            <person name="Mieszkin S."/>
            <person name="Pouder E."/>
            <person name="Uroz S."/>
            <person name="Simon-Colin C."/>
            <person name="Alain K."/>
        </authorList>
    </citation>
    <scope>NUCLEOTIDE SEQUENCE [LARGE SCALE GENOMIC DNA]</scope>
    <source>
        <strain evidence="2 3">HW T5.17</strain>
    </source>
</reference>
<comment type="caution">
    <text evidence="2">The sequence shown here is derived from an EMBL/GenBank/DDBJ whole genome shotgun (WGS) entry which is preliminary data.</text>
</comment>
<proteinExistence type="predicted"/>